<dbReference type="EMBL" id="CM000781">
    <property type="protein sequence ID" value="AQK74011.1"/>
    <property type="molecule type" value="Genomic_DNA"/>
</dbReference>
<organism evidence="1">
    <name type="scientific">Zea mays</name>
    <name type="common">Maize</name>
    <dbReference type="NCBI Taxonomy" id="4577"/>
    <lineage>
        <taxon>Eukaryota</taxon>
        <taxon>Viridiplantae</taxon>
        <taxon>Streptophyta</taxon>
        <taxon>Embryophyta</taxon>
        <taxon>Tracheophyta</taxon>
        <taxon>Spermatophyta</taxon>
        <taxon>Magnoliopsida</taxon>
        <taxon>Liliopsida</taxon>
        <taxon>Poales</taxon>
        <taxon>Poaceae</taxon>
        <taxon>PACMAD clade</taxon>
        <taxon>Panicoideae</taxon>
        <taxon>Andropogonodae</taxon>
        <taxon>Andropogoneae</taxon>
        <taxon>Tripsacinae</taxon>
        <taxon>Zea</taxon>
    </lineage>
</organism>
<dbReference type="AlphaFoldDB" id="A0A1D6HHK2"/>
<proteinExistence type="predicted"/>
<evidence type="ECO:0000313" key="1">
    <source>
        <dbReference type="EMBL" id="AQK74011.1"/>
    </source>
</evidence>
<name>A0A1D6HHK2_MAIZE</name>
<accession>A0A1D6HHK2</accession>
<reference evidence="1" key="1">
    <citation type="submission" date="2015-12" db="EMBL/GenBank/DDBJ databases">
        <title>Update maize B73 reference genome by single molecule sequencing technologies.</title>
        <authorList>
            <consortium name="Maize Genome Sequencing Project"/>
            <person name="Ware D."/>
        </authorList>
    </citation>
    <scope>NUCLEOTIDE SEQUENCE</scope>
    <source>
        <tissue evidence="1">Seedling</tissue>
    </source>
</reference>
<dbReference type="ExpressionAtlas" id="A0A1D6HHK2">
    <property type="expression patterns" value="baseline and differential"/>
</dbReference>
<gene>
    <name evidence="1" type="ORF">ZEAMMB73_Zm00001d017772</name>
</gene>
<sequence>MRLNKVEVNLIRLLEAAPRQQNQAKLVYYVTTARELLEQLGAETTPEGISRCILSNGIASEFFWGILIYRLVMWWLFVLHQMFLKVPLFERKRKIIFYTAAANKNRKLLYINLETDLDHESVSLSNFWQTKTGHY</sequence>
<protein>
    <submittedName>
        <fullName evidence="1">Cation cation antiporter</fullName>
    </submittedName>
</protein>